<gene>
    <name evidence="2" type="ORF">F0562_025143</name>
</gene>
<keyword evidence="3" id="KW-1185">Reference proteome</keyword>
<reference evidence="2 3" key="1">
    <citation type="submission" date="2019-09" db="EMBL/GenBank/DDBJ databases">
        <title>A chromosome-level genome assembly of the Chinese tupelo Nyssa sinensis.</title>
        <authorList>
            <person name="Yang X."/>
            <person name="Kang M."/>
            <person name="Yang Y."/>
            <person name="Xiong H."/>
            <person name="Wang M."/>
            <person name="Zhang Z."/>
            <person name="Wang Z."/>
            <person name="Wu H."/>
            <person name="Ma T."/>
            <person name="Liu J."/>
            <person name="Xi Z."/>
        </authorList>
    </citation>
    <scope>NUCLEOTIDE SEQUENCE [LARGE SCALE GENOMIC DNA]</scope>
    <source>
        <strain evidence="2">J267</strain>
        <tissue evidence="2">Leaf</tissue>
    </source>
</reference>
<accession>A0A5J5BG39</accession>
<dbReference type="AlphaFoldDB" id="A0A5J5BG39"/>
<feature type="compositionally biased region" description="Basic and acidic residues" evidence="1">
    <location>
        <begin position="99"/>
        <end position="116"/>
    </location>
</feature>
<sequence length="116" mass="12930">MTKNRWREPFKSFASHITPEKDQVLQGTKIGKTMACCRVEVLYCIAVEPDDSPLIRKEDALVRKLAGSRGVSQGRNNDDMMDDLDEMIFGKKAGGTSEGGHDTKKPQSPKDDLITF</sequence>
<name>A0A5J5BG39_9ASTE</name>
<dbReference type="Proteomes" id="UP000325577">
    <property type="component" value="Linkage Group LG13"/>
</dbReference>
<feature type="region of interest" description="Disordered" evidence="1">
    <location>
        <begin position="67"/>
        <end position="116"/>
    </location>
</feature>
<evidence type="ECO:0000313" key="2">
    <source>
        <dbReference type="EMBL" id="KAA8541250.1"/>
    </source>
</evidence>
<evidence type="ECO:0000313" key="3">
    <source>
        <dbReference type="Proteomes" id="UP000325577"/>
    </source>
</evidence>
<evidence type="ECO:0000256" key="1">
    <source>
        <dbReference type="SAM" id="MobiDB-lite"/>
    </source>
</evidence>
<proteinExistence type="predicted"/>
<organism evidence="2 3">
    <name type="scientific">Nyssa sinensis</name>
    <dbReference type="NCBI Taxonomy" id="561372"/>
    <lineage>
        <taxon>Eukaryota</taxon>
        <taxon>Viridiplantae</taxon>
        <taxon>Streptophyta</taxon>
        <taxon>Embryophyta</taxon>
        <taxon>Tracheophyta</taxon>
        <taxon>Spermatophyta</taxon>
        <taxon>Magnoliopsida</taxon>
        <taxon>eudicotyledons</taxon>
        <taxon>Gunneridae</taxon>
        <taxon>Pentapetalae</taxon>
        <taxon>asterids</taxon>
        <taxon>Cornales</taxon>
        <taxon>Nyssaceae</taxon>
        <taxon>Nyssa</taxon>
    </lineage>
</organism>
<dbReference type="EMBL" id="CM018036">
    <property type="protein sequence ID" value="KAA8541250.1"/>
    <property type="molecule type" value="Genomic_DNA"/>
</dbReference>
<protein>
    <submittedName>
        <fullName evidence="2">Uncharacterized protein</fullName>
    </submittedName>
</protein>